<feature type="compositionally biased region" description="Basic and acidic residues" evidence="1">
    <location>
        <begin position="16"/>
        <end position="28"/>
    </location>
</feature>
<evidence type="ECO:0000313" key="2">
    <source>
        <dbReference type="EMBL" id="PLW14780.1"/>
    </source>
</evidence>
<accession>A0A2N5SNH7</accession>
<name>A0A2N5SNH7_9BASI</name>
<gene>
    <name evidence="2" type="ORF">PCASD_19562</name>
</gene>
<organism evidence="2 3">
    <name type="scientific">Puccinia coronata f. sp. avenae</name>
    <dbReference type="NCBI Taxonomy" id="200324"/>
    <lineage>
        <taxon>Eukaryota</taxon>
        <taxon>Fungi</taxon>
        <taxon>Dikarya</taxon>
        <taxon>Basidiomycota</taxon>
        <taxon>Pucciniomycotina</taxon>
        <taxon>Pucciniomycetes</taxon>
        <taxon>Pucciniales</taxon>
        <taxon>Pucciniaceae</taxon>
        <taxon>Puccinia</taxon>
    </lineage>
</organism>
<comment type="caution">
    <text evidence="2">The sequence shown here is derived from an EMBL/GenBank/DDBJ whole genome shotgun (WGS) entry which is preliminary data.</text>
</comment>
<feature type="compositionally biased region" description="Basic residues" evidence="1">
    <location>
        <begin position="1"/>
        <end position="12"/>
    </location>
</feature>
<dbReference type="Proteomes" id="UP000235392">
    <property type="component" value="Unassembled WGS sequence"/>
</dbReference>
<reference evidence="2 3" key="1">
    <citation type="submission" date="2017-11" db="EMBL/GenBank/DDBJ databases">
        <title>De novo assembly and phasing of dikaryotic genomes from two isolates of Puccinia coronata f. sp. avenae, the causal agent of oat crown rust.</title>
        <authorList>
            <person name="Miller M.E."/>
            <person name="Zhang Y."/>
            <person name="Omidvar V."/>
            <person name="Sperschneider J."/>
            <person name="Schwessinger B."/>
            <person name="Raley C."/>
            <person name="Palmer J.M."/>
            <person name="Garnica D."/>
            <person name="Upadhyaya N."/>
            <person name="Rathjen J."/>
            <person name="Taylor J.M."/>
            <person name="Park R.F."/>
            <person name="Dodds P.N."/>
            <person name="Hirsch C.D."/>
            <person name="Kianian S.F."/>
            <person name="Figueroa M."/>
        </authorList>
    </citation>
    <scope>NUCLEOTIDE SEQUENCE [LARGE SCALE GENOMIC DNA]</scope>
    <source>
        <strain evidence="2">12SD80</strain>
    </source>
</reference>
<feature type="region of interest" description="Disordered" evidence="1">
    <location>
        <begin position="1"/>
        <end position="28"/>
    </location>
</feature>
<sequence>MWPRAGVRRRVYGHQPDGREGTPARRAGEHQLGEQVCLPAMLVYTMLAGVRRRVYGHQPNGRAGTPARRAGEHQLGELVCLPAMLAVVRRRVYGHQPNGRAGTPARRAGEHQHVEQANRFAVHQLGHQLGKQVCLPAMLVYTSSASRCACPPCWCTPARRAGVPARHAGVHQLGEQVCLPAMLVYTSSASRRVYGQQPLAAPARWLVSVDASTDISPWPHLLAMLV</sequence>
<proteinExistence type="predicted"/>
<dbReference type="EMBL" id="PGCI01000814">
    <property type="protein sequence ID" value="PLW14780.1"/>
    <property type="molecule type" value="Genomic_DNA"/>
</dbReference>
<evidence type="ECO:0000256" key="1">
    <source>
        <dbReference type="SAM" id="MobiDB-lite"/>
    </source>
</evidence>
<protein>
    <submittedName>
        <fullName evidence="2">Uncharacterized protein</fullName>
    </submittedName>
</protein>
<dbReference type="AlphaFoldDB" id="A0A2N5SNH7"/>
<evidence type="ECO:0000313" key="3">
    <source>
        <dbReference type="Proteomes" id="UP000235392"/>
    </source>
</evidence>